<dbReference type="InterPro" id="IPR036770">
    <property type="entry name" value="Ankyrin_rpt-contain_sf"/>
</dbReference>
<dbReference type="Ensembl" id="ENSGALT00010017779.1">
    <property type="protein sequence ID" value="ENSGALP00010009819.1"/>
    <property type="gene ID" value="ENSGALG00010007455.1"/>
</dbReference>
<dbReference type="InterPro" id="IPR005462">
    <property type="entry name" value="TRPC6_channel"/>
</dbReference>
<dbReference type="SUPFAM" id="SSF48403">
    <property type="entry name" value="Ankyrin repeat"/>
    <property type="match status" value="1"/>
</dbReference>
<feature type="transmembrane region" description="Helical" evidence="18">
    <location>
        <begin position="551"/>
        <end position="571"/>
    </location>
</feature>
<dbReference type="PRINTS" id="PR01097">
    <property type="entry name" value="TRNSRECEPTRP"/>
</dbReference>
<dbReference type="PROSITE" id="PS50088">
    <property type="entry name" value="ANK_REPEAT"/>
    <property type="match status" value="1"/>
</dbReference>
<organism evidence="20 21">
    <name type="scientific">Gallus gallus</name>
    <name type="common">Chicken</name>
    <dbReference type="NCBI Taxonomy" id="9031"/>
    <lineage>
        <taxon>Eukaryota</taxon>
        <taxon>Metazoa</taxon>
        <taxon>Chordata</taxon>
        <taxon>Craniata</taxon>
        <taxon>Vertebrata</taxon>
        <taxon>Euteleostomi</taxon>
        <taxon>Archelosauria</taxon>
        <taxon>Archosauria</taxon>
        <taxon>Dinosauria</taxon>
        <taxon>Saurischia</taxon>
        <taxon>Theropoda</taxon>
        <taxon>Coelurosauria</taxon>
        <taxon>Aves</taxon>
        <taxon>Neognathae</taxon>
        <taxon>Galloanserae</taxon>
        <taxon>Galliformes</taxon>
        <taxon>Phasianidae</taxon>
        <taxon>Phasianinae</taxon>
        <taxon>Gallus</taxon>
    </lineage>
</organism>
<dbReference type="Pfam" id="PF08344">
    <property type="entry name" value="TRP_2"/>
    <property type="match status" value="1"/>
</dbReference>
<gene>
    <name evidence="20" type="primary">TRPC6</name>
</gene>
<evidence type="ECO:0000256" key="15">
    <source>
        <dbReference type="ARBA" id="ARBA00036634"/>
    </source>
</evidence>
<protein>
    <submittedName>
        <fullName evidence="20">Transient receptor potential cation channel subfamily C member 6</fullName>
    </submittedName>
</protein>
<keyword evidence="4" id="KW-0109">Calcium transport</keyword>
<accession>A0A8V0Y0R7</accession>
<evidence type="ECO:0000256" key="1">
    <source>
        <dbReference type="ARBA" id="ARBA00004651"/>
    </source>
</evidence>
<feature type="transmembrane region" description="Helical" evidence="18">
    <location>
        <begin position="482"/>
        <end position="500"/>
    </location>
</feature>
<keyword evidence="3" id="KW-1003">Cell membrane</keyword>
<keyword evidence="10 16" id="KW-0040">ANK repeat</keyword>
<feature type="transmembrane region" description="Helical" evidence="18">
    <location>
        <begin position="400"/>
        <end position="420"/>
    </location>
</feature>
<dbReference type="PANTHER" id="PTHR10117">
    <property type="entry name" value="TRANSIENT RECEPTOR POTENTIAL CHANNEL"/>
    <property type="match status" value="1"/>
</dbReference>
<evidence type="ECO:0000256" key="17">
    <source>
        <dbReference type="SAM" id="MobiDB-lite"/>
    </source>
</evidence>
<dbReference type="GO" id="GO:0005262">
    <property type="term" value="F:calcium channel activity"/>
    <property type="evidence" value="ECO:0007669"/>
    <property type="project" value="UniProtKB-KW"/>
</dbReference>
<name>A0A8V0Y0R7_CHICK</name>
<keyword evidence="5" id="KW-0107">Calcium channel</keyword>
<evidence type="ECO:0000256" key="5">
    <source>
        <dbReference type="ARBA" id="ARBA00022673"/>
    </source>
</evidence>
<dbReference type="Gene3D" id="1.25.40.20">
    <property type="entry name" value="Ankyrin repeat-containing domain"/>
    <property type="match status" value="1"/>
</dbReference>
<dbReference type="InterPro" id="IPR002153">
    <property type="entry name" value="TRPC_channel"/>
</dbReference>
<dbReference type="SMART" id="SM00248">
    <property type="entry name" value="ANK"/>
    <property type="match status" value="3"/>
</dbReference>
<keyword evidence="8" id="KW-0106">Calcium</keyword>
<dbReference type="InterPro" id="IPR005821">
    <property type="entry name" value="Ion_trans_dom"/>
</dbReference>
<dbReference type="FunFam" id="1.25.40.20:FF:000157">
    <property type="entry name" value="short transient receptor potential channel 6 isoform X1"/>
    <property type="match status" value="1"/>
</dbReference>
<evidence type="ECO:0000256" key="10">
    <source>
        <dbReference type="ARBA" id="ARBA00023043"/>
    </source>
</evidence>
<dbReference type="Gene3D" id="1.10.287.70">
    <property type="match status" value="1"/>
</dbReference>
<evidence type="ECO:0000256" key="2">
    <source>
        <dbReference type="ARBA" id="ARBA00022448"/>
    </source>
</evidence>
<dbReference type="Pfam" id="PF12796">
    <property type="entry name" value="Ank_2"/>
    <property type="match status" value="1"/>
</dbReference>
<feature type="transmembrane region" description="Helical" evidence="18">
    <location>
        <begin position="432"/>
        <end position="455"/>
    </location>
</feature>
<reference evidence="20" key="3">
    <citation type="submission" date="2025-09" db="UniProtKB">
        <authorList>
            <consortium name="Ensembl"/>
        </authorList>
    </citation>
    <scope>IDENTIFICATION</scope>
    <source>
        <strain evidence="20">broiler</strain>
    </source>
</reference>
<keyword evidence="21" id="KW-1185">Reference proteome</keyword>
<reference evidence="20" key="2">
    <citation type="submission" date="2025-08" db="UniProtKB">
        <authorList>
            <consortium name="Ensembl"/>
        </authorList>
    </citation>
    <scope>IDENTIFICATION</scope>
    <source>
        <strain evidence="20">broiler</strain>
    </source>
</reference>
<feature type="domain" description="Transient receptor ion channel" evidence="19">
    <location>
        <begin position="244"/>
        <end position="306"/>
    </location>
</feature>
<dbReference type="FunFam" id="1.10.287.70:FF:000041">
    <property type="entry name" value="Transient receptor potential cation channel subfamily C member 7"/>
    <property type="match status" value="1"/>
</dbReference>
<evidence type="ECO:0000256" key="6">
    <source>
        <dbReference type="ARBA" id="ARBA00022692"/>
    </source>
</evidence>
<dbReference type="SMART" id="SM01420">
    <property type="entry name" value="TRP_2"/>
    <property type="match status" value="1"/>
</dbReference>
<sequence>MSQAQPYGSRNGGSPAAGARRNDSQDYLLLDAEPSEESALPPYAFYPVRGNENRLALRRQTILREKGRRQASRGPAYMFNDHSTSLSLEEERFLDAAEYGNIPVIRKMLEECPSLNVNCVDYMGQNALQLAVANEHLEITELLLKKENLSRVGDALLLAISKGYVRIVEAILNHPAFAEGKRLALSPSQSELQHDDFYAYDEDGTRFSHDVTPIILAAHCHEYEIVYTLLRKGARIDRPHDYFCKCSECNQKQKHDSFSHSRSRINAYKGLASPAYLSLSSEDPVMTALELSNELAVLANIEKEFKNDYKKLSMQCKDFVVGLLDLCRNTEEVEAILNGDVETSHNSNGEHGRPSLSRLKLAIKYEVKKFVAHPNCQQQLLSIWYENLSGLRQQTMAVKFLVVLAVAVGLPFLSMAYWIAPCSKLGRIMRGPFMKFVAHAASFTIFLGLLVMNAADRFDGTKLRPNETTGNVKQLFRMKTSCFSWMEMLIISWVIARINWDPSDPQIISEGLYAIAVVLSFSRIAYILPANESFGPLQISLGRTVKDIFKFMVIFIMVFVAFMIGMFNLYSYYLGAKQNEAFTTVEESFKTLFWAIFGLSEVKSVVINYKHKFIENIGYVLYGVYNVTMVIVLLNMLIAMINSSFQEIEDDADVEWKFARAKLWFSYFEEGRTLPVPFNLVPSPKSLLYLLLRLKKWITKPFMCQKKSFQEDAEMNKLGQRKQSSIRSSDEIHLNSLNNPPRQYQKIMKRLIKRYVLKAQIDKESDEVNEGELKEIKQDISSLRYELLEEKSHNSEDLAELIRKLGEKLSINSKEESKR</sequence>
<keyword evidence="14" id="KW-0407">Ion channel</keyword>
<evidence type="ECO:0000256" key="4">
    <source>
        <dbReference type="ARBA" id="ARBA00022568"/>
    </source>
</evidence>
<keyword evidence="12 18" id="KW-0472">Membrane</keyword>
<evidence type="ECO:0000256" key="13">
    <source>
        <dbReference type="ARBA" id="ARBA00023180"/>
    </source>
</evidence>
<evidence type="ECO:0000256" key="18">
    <source>
        <dbReference type="SAM" id="Phobius"/>
    </source>
</evidence>
<evidence type="ECO:0000256" key="11">
    <source>
        <dbReference type="ARBA" id="ARBA00023065"/>
    </source>
</evidence>
<keyword evidence="2" id="KW-0813">Transport</keyword>
<dbReference type="GeneTree" id="ENSGT01060000248588"/>
<proteinExistence type="predicted"/>
<feature type="region of interest" description="Disordered" evidence="17">
    <location>
        <begin position="1"/>
        <end position="33"/>
    </location>
</feature>
<evidence type="ECO:0000256" key="8">
    <source>
        <dbReference type="ARBA" id="ARBA00022837"/>
    </source>
</evidence>
<dbReference type="Proteomes" id="UP000000539">
    <property type="component" value="Chromosome 1"/>
</dbReference>
<keyword evidence="13" id="KW-0325">Glycoprotein</keyword>
<keyword evidence="11" id="KW-0406">Ion transport</keyword>
<keyword evidence="6 18" id="KW-0812">Transmembrane</keyword>
<dbReference type="OrthoDB" id="2373987at2759"/>
<dbReference type="PRINTS" id="PR01647">
    <property type="entry name" value="TRPCHANNEL6"/>
</dbReference>
<evidence type="ECO:0000259" key="19">
    <source>
        <dbReference type="SMART" id="SM01420"/>
    </source>
</evidence>
<feature type="transmembrane region" description="Helical" evidence="18">
    <location>
        <begin position="512"/>
        <end position="530"/>
    </location>
</feature>
<evidence type="ECO:0000313" key="20">
    <source>
        <dbReference type="Ensembl" id="ENSGALP00010009819.1"/>
    </source>
</evidence>
<dbReference type="PANTHER" id="PTHR10117:SF7">
    <property type="entry name" value="SHORT TRANSIENT RECEPTOR POTENTIAL CHANNEL 6"/>
    <property type="match status" value="1"/>
</dbReference>
<comment type="catalytic activity">
    <reaction evidence="15">
        <text>Ca(2+)(in) = Ca(2+)(out)</text>
        <dbReference type="Rhea" id="RHEA:29671"/>
        <dbReference type="ChEBI" id="CHEBI:29108"/>
    </reaction>
</comment>
<feature type="repeat" description="ANK" evidence="16">
    <location>
        <begin position="209"/>
        <end position="241"/>
    </location>
</feature>
<dbReference type="InterPro" id="IPR013555">
    <property type="entry name" value="TRP_dom"/>
</dbReference>
<evidence type="ECO:0000256" key="16">
    <source>
        <dbReference type="PROSITE-ProRule" id="PRU00023"/>
    </source>
</evidence>
<keyword evidence="9 18" id="KW-1133">Transmembrane helix</keyword>
<reference evidence="20" key="1">
    <citation type="submission" date="2020-11" db="EMBL/GenBank/DDBJ databases">
        <title>Gallus gallus (Chicken) genome, bGalGal1, GRCg7b, maternal haplotype autosomes + Z &amp; W.</title>
        <authorList>
            <person name="Warren W."/>
            <person name="Formenti G."/>
            <person name="Fedrigo O."/>
            <person name="Haase B."/>
            <person name="Mountcastle J."/>
            <person name="Balacco J."/>
            <person name="Tracey A."/>
            <person name="Schneider V."/>
            <person name="Okimoto R."/>
            <person name="Cheng H."/>
            <person name="Hawken R."/>
            <person name="Howe K."/>
            <person name="Jarvis E.D."/>
        </authorList>
    </citation>
    <scope>NUCLEOTIDE SEQUENCE [LARGE SCALE GENOMIC DNA]</scope>
    <source>
        <strain evidence="20">Broiler</strain>
    </source>
</reference>
<dbReference type="AlphaFoldDB" id="A0A8V0Y0R7"/>
<dbReference type="GO" id="GO:0005886">
    <property type="term" value="C:plasma membrane"/>
    <property type="evidence" value="ECO:0007669"/>
    <property type="project" value="UniProtKB-SubCell"/>
</dbReference>
<dbReference type="InterPro" id="IPR002110">
    <property type="entry name" value="Ankyrin_rpt"/>
</dbReference>
<evidence type="ECO:0000313" key="21">
    <source>
        <dbReference type="Proteomes" id="UP000000539"/>
    </source>
</evidence>
<evidence type="ECO:0000256" key="9">
    <source>
        <dbReference type="ARBA" id="ARBA00022989"/>
    </source>
</evidence>
<evidence type="ECO:0000256" key="3">
    <source>
        <dbReference type="ARBA" id="ARBA00022475"/>
    </source>
</evidence>
<keyword evidence="7" id="KW-0677">Repeat</keyword>
<dbReference type="Pfam" id="PF00520">
    <property type="entry name" value="Ion_trans"/>
    <property type="match status" value="1"/>
</dbReference>
<evidence type="ECO:0000256" key="7">
    <source>
        <dbReference type="ARBA" id="ARBA00022737"/>
    </source>
</evidence>
<feature type="transmembrane region" description="Helical" evidence="18">
    <location>
        <begin position="619"/>
        <end position="641"/>
    </location>
</feature>
<comment type="subcellular location">
    <subcellularLocation>
        <location evidence="1">Cell membrane</location>
        <topology evidence="1">Multi-pass membrane protein</topology>
    </subcellularLocation>
</comment>
<evidence type="ECO:0000256" key="12">
    <source>
        <dbReference type="ARBA" id="ARBA00023136"/>
    </source>
</evidence>
<evidence type="ECO:0000256" key="14">
    <source>
        <dbReference type="ARBA" id="ARBA00023303"/>
    </source>
</evidence>